<dbReference type="Proteomes" id="UP001412239">
    <property type="component" value="Unassembled WGS sequence"/>
</dbReference>
<sequence length="119" mass="13337">MIHPSSSPLPPNDTAHSGIINRHSDAPFSRNRAPTPPSDNRETREAVRSLFGIVPAPLHHPRLPPCFLLTTTASIVWHRGPLYPYLCSVPHLTAFRPWKGALHFLVRAPPPHVWDIPQE</sequence>
<keyword evidence="3" id="KW-1185">Reference proteome</keyword>
<proteinExistence type="predicted"/>
<accession>A0A292Q2J7</accession>
<evidence type="ECO:0000256" key="1">
    <source>
        <dbReference type="SAM" id="MobiDB-lite"/>
    </source>
</evidence>
<protein>
    <submittedName>
        <fullName evidence="2">Uncharacterized protein</fullName>
    </submittedName>
</protein>
<evidence type="ECO:0000313" key="3">
    <source>
        <dbReference type="Proteomes" id="UP001412239"/>
    </source>
</evidence>
<dbReference type="AlphaFoldDB" id="A0A292Q2J7"/>
<dbReference type="EMBL" id="LN890962">
    <property type="protein sequence ID" value="CUS14062.1"/>
    <property type="molecule type" value="Genomic_DNA"/>
</dbReference>
<reference evidence="2" key="1">
    <citation type="submission" date="2015-10" db="EMBL/GenBank/DDBJ databases">
        <authorList>
            <person name="Regsiter A."/>
            <person name="william w."/>
        </authorList>
    </citation>
    <scope>NUCLEOTIDE SEQUENCE</scope>
    <source>
        <strain evidence="2">Montdore</strain>
    </source>
</reference>
<organism evidence="2 3">
    <name type="scientific">Tuber aestivum</name>
    <name type="common">summer truffle</name>
    <dbReference type="NCBI Taxonomy" id="59557"/>
    <lineage>
        <taxon>Eukaryota</taxon>
        <taxon>Fungi</taxon>
        <taxon>Dikarya</taxon>
        <taxon>Ascomycota</taxon>
        <taxon>Pezizomycotina</taxon>
        <taxon>Pezizomycetes</taxon>
        <taxon>Pezizales</taxon>
        <taxon>Tuberaceae</taxon>
        <taxon>Tuber</taxon>
    </lineage>
</organism>
<gene>
    <name evidence="2" type="ORF">GSTUAT00001792001</name>
</gene>
<feature type="region of interest" description="Disordered" evidence="1">
    <location>
        <begin position="1"/>
        <end position="44"/>
    </location>
</feature>
<evidence type="ECO:0000313" key="2">
    <source>
        <dbReference type="EMBL" id="CUS14062.1"/>
    </source>
</evidence>
<name>A0A292Q2J7_9PEZI</name>